<dbReference type="InterPro" id="IPR026444">
    <property type="entry name" value="Secre_tail"/>
</dbReference>
<reference evidence="4 5" key="1">
    <citation type="journal article" date="2016" name="Int. J. Syst. Evol. Microbiol.">
        <title>Polaribacter haliotis sp. nov., isolated from the gut of abalone Haliotis discus hannai.</title>
        <authorList>
            <person name="Kim Y.O."/>
            <person name="Park I.S."/>
            <person name="Park S."/>
            <person name="Nam B.H."/>
            <person name="Park J.M."/>
            <person name="Kim D.G."/>
            <person name="Yoon J.H."/>
        </authorList>
    </citation>
    <scope>NUCLEOTIDE SEQUENCE [LARGE SCALE GENOMIC DNA]</scope>
    <source>
        <strain evidence="4 5">KCTC 52418</strain>
    </source>
</reference>
<keyword evidence="1" id="KW-0732">Signal</keyword>
<dbReference type="RefSeq" id="WP_088352690.1">
    <property type="nucleotide sequence ID" value="NZ_CP061813.1"/>
</dbReference>
<evidence type="ECO:0000313" key="4">
    <source>
        <dbReference type="EMBL" id="QOD59987.1"/>
    </source>
</evidence>
<evidence type="ECO:0000313" key="5">
    <source>
        <dbReference type="Proteomes" id="UP000516764"/>
    </source>
</evidence>
<keyword evidence="2" id="KW-1133">Transmembrane helix</keyword>
<dbReference type="OrthoDB" id="9757947at2"/>
<accession>A0A7L8ADI9</accession>
<name>A0A7L8ADI9_9FLAO</name>
<feature type="domain" description="Secretion system C-terminal sorting" evidence="3">
    <location>
        <begin position="815"/>
        <end position="889"/>
    </location>
</feature>
<dbReference type="EMBL" id="CP061813">
    <property type="protein sequence ID" value="QOD59987.1"/>
    <property type="molecule type" value="Genomic_DNA"/>
</dbReference>
<dbReference type="InterPro" id="IPR015943">
    <property type="entry name" value="WD40/YVTN_repeat-like_dom_sf"/>
</dbReference>
<feature type="transmembrane region" description="Helical" evidence="2">
    <location>
        <begin position="5"/>
        <end position="22"/>
    </location>
</feature>
<dbReference type="Proteomes" id="UP000516764">
    <property type="component" value="Chromosome"/>
</dbReference>
<evidence type="ECO:0000256" key="1">
    <source>
        <dbReference type="ARBA" id="ARBA00022729"/>
    </source>
</evidence>
<dbReference type="SUPFAM" id="SSF110296">
    <property type="entry name" value="Oligoxyloglucan reducing end-specific cellobiohydrolase"/>
    <property type="match status" value="2"/>
</dbReference>
<gene>
    <name evidence="4" type="ORF">H9I45_11595</name>
</gene>
<keyword evidence="2" id="KW-0812">Transmembrane</keyword>
<organism evidence="4 5">
    <name type="scientific">Polaribacter haliotis</name>
    <dbReference type="NCBI Taxonomy" id="1888915"/>
    <lineage>
        <taxon>Bacteria</taxon>
        <taxon>Pseudomonadati</taxon>
        <taxon>Bacteroidota</taxon>
        <taxon>Flavobacteriia</taxon>
        <taxon>Flavobacteriales</taxon>
        <taxon>Flavobacteriaceae</taxon>
    </lineage>
</organism>
<keyword evidence="5" id="KW-1185">Reference proteome</keyword>
<keyword evidence="2" id="KW-0472">Membrane</keyword>
<protein>
    <submittedName>
        <fullName evidence="4">T9SS type A sorting domain-containing protein</fullName>
    </submittedName>
</protein>
<dbReference type="Pfam" id="PF18962">
    <property type="entry name" value="Por_Secre_tail"/>
    <property type="match status" value="1"/>
</dbReference>
<evidence type="ECO:0000259" key="3">
    <source>
        <dbReference type="Pfam" id="PF18962"/>
    </source>
</evidence>
<dbReference type="KEGG" id="phal:H9I45_11595"/>
<evidence type="ECO:0000256" key="2">
    <source>
        <dbReference type="SAM" id="Phobius"/>
    </source>
</evidence>
<dbReference type="CDD" id="cd15482">
    <property type="entry name" value="Sialidase_non-viral"/>
    <property type="match status" value="1"/>
</dbReference>
<dbReference type="AlphaFoldDB" id="A0A7L8ADI9"/>
<dbReference type="Gene3D" id="2.130.10.10">
    <property type="entry name" value="YVTN repeat-like/Quinoprotein amine dehydrogenase"/>
    <property type="match status" value="3"/>
</dbReference>
<proteinExistence type="predicted"/>
<sequence length="890" mass="98259">MNKKLYLLASVFVVAIVTIIIFQNQETDIEKQQREYAEYINNHPYSKRKPISKEELKAMPKKDRPDLAFEQDFLRTMDPKTKKLHQDRLVNAINYSKNLNKKGLSKKSAGTNLTWNSRGPKTVAGRVRALMFDPNDASNKRVFAGGVSGGIWKNDDITDENSSWIQVNPEMTNFAISAMTYDPVQTNTFYVGTGEGWRNVDAVNGAGIWKSVDGGVTWNNLASTIDFEYVFDIVVRNEGGTGVIYAAMQDLDGISSSGTDLMRSTDGGTTWTLALNDAIRDLELASDGTIWAGNDNGSIYSSVNGTTWNSKYTSSLPSLGRVELATAQSDSRIVYALISSENKLGEVLRTGNSGTSWVTKSEPSDFRDSTVPGDDFTRGQAWYDLIIAVDPSDANKIYVGGINTFKSDNGGILWTKTSSWDSFYDNTVSYVHADIHNIVFRPNNDELIVATDGGIFYSPDNSNNQTKTGFVPRNLNFNITQFYSGAIDPINKDGFLGGAQDNGTNYFSEPNISLTSELLGGDGGFSFIDQTATDGTDGIYYLASTQRNVTYLYDFSKNPTSFVSLVNNSNSGSFINSSDYDDENNIFYSYDSSNIITRAKLKPDNQDQGSGNNFLGVKDSIKDNIFFGAEVSHIRVSPYNKNNRKVFFGTVTSRILKMDTTDDSFVVVKPPIGVFGTVSCIEIGASEDEILITYSNYGIRSVYYTVNGGQNWKNVEGNLPDIPVRWALFNPLNRKEVILATEVGIWKTEDVTASSVVWEPASTGMGNVRVDMLQYRASDNLVLAATHGRGMFTTNFTDGTASIDDVLTDKKVFTIYPTISNGNFTVFAKNSLGKSKINIFDISGRQVYKSSIDFTSKEKQEVSVNLNVGIYIVNVVDENNKKSSNKIIIK</sequence>
<dbReference type="NCBIfam" id="TIGR04183">
    <property type="entry name" value="Por_Secre_tail"/>
    <property type="match status" value="1"/>
</dbReference>